<name>A0A4V3UY54_9FLAO</name>
<evidence type="ECO:0000256" key="2">
    <source>
        <dbReference type="ARBA" id="ARBA00022801"/>
    </source>
</evidence>
<dbReference type="GO" id="GO:0046872">
    <property type="term" value="F:metal ion binding"/>
    <property type="evidence" value="ECO:0007669"/>
    <property type="project" value="UniProtKB-KW"/>
</dbReference>
<evidence type="ECO:0000256" key="4">
    <source>
        <dbReference type="ARBA" id="ARBA00023211"/>
    </source>
</evidence>
<dbReference type="PANTHER" id="PTHR11358">
    <property type="entry name" value="ARGINASE/AGMATINASE"/>
    <property type="match status" value="1"/>
</dbReference>
<keyword evidence="7" id="KW-1185">Reference proteome</keyword>
<comment type="caution">
    <text evidence="6">The sequence shown here is derived from an EMBL/GenBank/DDBJ whole genome shotgun (WGS) entry which is preliminary data.</text>
</comment>
<comment type="similarity">
    <text evidence="5">Belongs to the arginase family.</text>
</comment>
<reference evidence="6 7" key="1">
    <citation type="submission" date="2019-04" db="EMBL/GenBank/DDBJ databases">
        <title>Draft genome sequence of Robertkochia marina CC-AMO-30D.</title>
        <authorList>
            <person name="Hameed A."/>
            <person name="Lin S.-Y."/>
            <person name="Shahina M."/>
            <person name="Lai W.-A."/>
            <person name="Young C.-C."/>
        </authorList>
    </citation>
    <scope>NUCLEOTIDE SEQUENCE [LARGE SCALE GENOMIC DNA]</scope>
    <source>
        <strain evidence="6 7">CC-AMO-30D</strain>
    </source>
</reference>
<gene>
    <name evidence="6" type="ORF">E7Z59_09045</name>
</gene>
<dbReference type="PANTHER" id="PTHR11358:SF35">
    <property type="entry name" value="FORMIMIDOYLGLUTAMASE"/>
    <property type="match status" value="1"/>
</dbReference>
<organism evidence="6 7">
    <name type="scientific">Robertkochia marina</name>
    <dbReference type="NCBI Taxonomy" id="1227945"/>
    <lineage>
        <taxon>Bacteria</taxon>
        <taxon>Pseudomonadati</taxon>
        <taxon>Bacteroidota</taxon>
        <taxon>Flavobacteriia</taxon>
        <taxon>Flavobacteriales</taxon>
        <taxon>Flavobacteriaceae</taxon>
        <taxon>Robertkochia</taxon>
    </lineage>
</organism>
<dbReference type="RefSeq" id="WP_136335991.1">
    <property type="nucleotide sequence ID" value="NZ_QXMP01000014.1"/>
</dbReference>
<proteinExistence type="inferred from homology"/>
<dbReference type="InterPro" id="IPR023696">
    <property type="entry name" value="Ureohydrolase_dom_sf"/>
</dbReference>
<dbReference type="OrthoDB" id="9788689at2"/>
<keyword evidence="3" id="KW-0369">Histidine metabolism</keyword>
<dbReference type="CDD" id="cd09988">
    <property type="entry name" value="Formimidoylglutamase"/>
    <property type="match status" value="1"/>
</dbReference>
<evidence type="ECO:0000256" key="5">
    <source>
        <dbReference type="PROSITE-ProRule" id="PRU00742"/>
    </source>
</evidence>
<keyword evidence="1" id="KW-0479">Metal-binding</keyword>
<keyword evidence="2" id="KW-0378">Hydrolase</keyword>
<dbReference type="GO" id="GO:0006547">
    <property type="term" value="P:L-histidine metabolic process"/>
    <property type="evidence" value="ECO:0007669"/>
    <property type="project" value="UniProtKB-KW"/>
</dbReference>
<dbReference type="Proteomes" id="UP000305939">
    <property type="component" value="Unassembled WGS sequence"/>
</dbReference>
<dbReference type="AlphaFoldDB" id="A0A4V3UY54"/>
<accession>A0A4V3UY54</accession>
<dbReference type="PROSITE" id="PS51409">
    <property type="entry name" value="ARGINASE_2"/>
    <property type="match status" value="1"/>
</dbReference>
<evidence type="ECO:0000313" key="6">
    <source>
        <dbReference type="EMBL" id="THD67786.1"/>
    </source>
</evidence>
<evidence type="ECO:0000256" key="1">
    <source>
        <dbReference type="ARBA" id="ARBA00022723"/>
    </source>
</evidence>
<evidence type="ECO:0000256" key="3">
    <source>
        <dbReference type="ARBA" id="ARBA00022808"/>
    </source>
</evidence>
<dbReference type="EMBL" id="SSMC01000002">
    <property type="protein sequence ID" value="THD67786.1"/>
    <property type="molecule type" value="Genomic_DNA"/>
</dbReference>
<dbReference type="InterPro" id="IPR006035">
    <property type="entry name" value="Ureohydrolase"/>
</dbReference>
<dbReference type="GO" id="GO:0033389">
    <property type="term" value="P:putrescine biosynthetic process from arginine, via agmatine"/>
    <property type="evidence" value="ECO:0007669"/>
    <property type="project" value="TreeGrafter"/>
</dbReference>
<keyword evidence="4" id="KW-0464">Manganese</keyword>
<evidence type="ECO:0000313" key="7">
    <source>
        <dbReference type="Proteomes" id="UP000305939"/>
    </source>
</evidence>
<protein>
    <submittedName>
        <fullName evidence="6">Arginase</fullName>
    </submittedName>
</protein>
<dbReference type="GO" id="GO:0008783">
    <property type="term" value="F:agmatinase activity"/>
    <property type="evidence" value="ECO:0007669"/>
    <property type="project" value="TreeGrafter"/>
</dbReference>
<sequence length="338" mass="37376">MSSKLVVYDRKKIASLTKTRAGETKFGEKVRWIEPEGDLLEQLAATKAAYVLFGIPEDVGVIGNHGVAGAKHAWHTGLTALLNIQSNKIVKGSKVLVLGHLDTSELMNTLEGLSGNDLIKQSRKCAESLDKEVTDLVRKIVTAGKVPIIIGGGHNNSYGNIKGCSLAKGVPVNALNIDAHTDFRQRNSRHSGNGFSWAYYEGFLNRYFMYGIHENYTSKKIFEALEDKERIRFTTFEDLFIRQLKDPDSAFKEGLDFVKSEPFGIEVDMDAIAFMPSSAQSPSGLKLDQVRQMVYQASRKKNTAYLHLCEAAPDPGNAAELKLTGKAIAYLISDFIRK</sequence>
<dbReference type="Pfam" id="PF00491">
    <property type="entry name" value="Arginase"/>
    <property type="match status" value="1"/>
</dbReference>
<dbReference type="Gene3D" id="3.40.800.10">
    <property type="entry name" value="Ureohydrolase domain"/>
    <property type="match status" value="1"/>
</dbReference>
<dbReference type="SUPFAM" id="SSF52768">
    <property type="entry name" value="Arginase/deacetylase"/>
    <property type="match status" value="1"/>
</dbReference>